<reference evidence="1 2" key="1">
    <citation type="submission" date="2022-04" db="EMBL/GenBank/DDBJ databases">
        <title>Positive selection, recombination, and allopatry shape intraspecific diversity of widespread and dominant cyanobacteria.</title>
        <authorList>
            <person name="Wei J."/>
            <person name="Shu W."/>
            <person name="Hu C."/>
        </authorList>
    </citation>
    <scope>NUCLEOTIDE SEQUENCE [LARGE SCALE GENOMIC DNA]</scope>
    <source>
        <strain evidence="1 2">DQ-A4</strain>
    </source>
</reference>
<organism evidence="1 2">
    <name type="scientific">Leptolyngbya subtilissima DQ-A4</name>
    <dbReference type="NCBI Taxonomy" id="2933933"/>
    <lineage>
        <taxon>Bacteria</taxon>
        <taxon>Bacillati</taxon>
        <taxon>Cyanobacteriota</taxon>
        <taxon>Cyanophyceae</taxon>
        <taxon>Leptolyngbyales</taxon>
        <taxon>Leptolyngbyaceae</taxon>
        <taxon>Leptolyngbya group</taxon>
        <taxon>Leptolyngbya</taxon>
    </lineage>
</organism>
<sequence>MLSRGCTGEIDLSWANPDRRTDAVLGFAMLTFASPTDEAQAAELMQPCLIRVVDNIRKHTETLDWRTDYLEQLRWPGDATPEQRQQVRDLAAQLSEASPDDEKAIRQQLSQLPTPAPGYELRLTQSAGEAAAEESRTATLDVWELCFEVCFDNYQPQQPVSVDPALLDEDGEIDWLALDEKAKALVEKAIDQATAAA</sequence>
<evidence type="ECO:0000313" key="2">
    <source>
        <dbReference type="Proteomes" id="UP001482513"/>
    </source>
</evidence>
<proteinExistence type="predicted"/>
<name>A0ABV0JXZ4_9CYAN</name>
<gene>
    <name evidence="1" type="ORF">NC992_00830</name>
</gene>
<dbReference type="Proteomes" id="UP001482513">
    <property type="component" value="Unassembled WGS sequence"/>
</dbReference>
<protein>
    <submittedName>
        <fullName evidence="1">Uncharacterized protein</fullName>
    </submittedName>
</protein>
<dbReference type="EMBL" id="JAMPKX010000001">
    <property type="protein sequence ID" value="MEP0945405.1"/>
    <property type="molecule type" value="Genomic_DNA"/>
</dbReference>
<accession>A0ABV0JXZ4</accession>
<comment type="caution">
    <text evidence="1">The sequence shown here is derived from an EMBL/GenBank/DDBJ whole genome shotgun (WGS) entry which is preliminary data.</text>
</comment>
<dbReference type="RefSeq" id="WP_190698103.1">
    <property type="nucleotide sequence ID" value="NZ_JAMPKX010000001.1"/>
</dbReference>
<evidence type="ECO:0000313" key="1">
    <source>
        <dbReference type="EMBL" id="MEP0945405.1"/>
    </source>
</evidence>
<keyword evidence="2" id="KW-1185">Reference proteome</keyword>